<evidence type="ECO:0008006" key="3">
    <source>
        <dbReference type="Google" id="ProtNLM"/>
    </source>
</evidence>
<dbReference type="Gene3D" id="2.130.10.10">
    <property type="entry name" value="YVTN repeat-like/Quinoprotein amine dehydrogenase"/>
    <property type="match status" value="1"/>
</dbReference>
<evidence type="ECO:0000313" key="1">
    <source>
        <dbReference type="EMBL" id="KAK6744141.1"/>
    </source>
</evidence>
<protein>
    <recommendedName>
        <fullName evidence="3">WD domain, G-beta repeat protein</fullName>
    </recommendedName>
</protein>
<dbReference type="InterPro" id="IPR042505">
    <property type="entry name" value="DYNC2I1"/>
</dbReference>
<gene>
    <name evidence="1" type="primary">Necator_chrIII.g11840</name>
    <name evidence="1" type="ORF">RB195_011074</name>
</gene>
<organism evidence="1 2">
    <name type="scientific">Necator americanus</name>
    <name type="common">Human hookworm</name>
    <dbReference type="NCBI Taxonomy" id="51031"/>
    <lineage>
        <taxon>Eukaryota</taxon>
        <taxon>Metazoa</taxon>
        <taxon>Ecdysozoa</taxon>
        <taxon>Nematoda</taxon>
        <taxon>Chromadorea</taxon>
        <taxon>Rhabditida</taxon>
        <taxon>Rhabditina</taxon>
        <taxon>Rhabditomorpha</taxon>
        <taxon>Strongyloidea</taxon>
        <taxon>Ancylostomatidae</taxon>
        <taxon>Bunostominae</taxon>
        <taxon>Necator</taxon>
    </lineage>
</organism>
<dbReference type="SUPFAM" id="SSF50978">
    <property type="entry name" value="WD40 repeat-like"/>
    <property type="match status" value="1"/>
</dbReference>
<dbReference type="PANTHER" id="PTHR16022">
    <property type="entry name" value="WD REPEAT DOMAIN 60"/>
    <property type="match status" value="1"/>
</dbReference>
<keyword evidence="2" id="KW-1185">Reference proteome</keyword>
<evidence type="ECO:0000313" key="2">
    <source>
        <dbReference type="Proteomes" id="UP001303046"/>
    </source>
</evidence>
<sequence length="594" mass="65305">MDQLRAQLDTAQGPRQRHLRSLRTSWMTMARETSGRDAGARKSSEDGPSKYLILEPMLYTIVDQPPIKDYDYYMELFGQSGKSQSSAQTGDDNLNEGTQTEDCFDETKWTQYPAHDDFGWGAERSATVDFNTREDEAMMMFRENHLQNPRLKQFVESAGQVIIDLISARHKSTTGIILQHKSTLPFSSGFNSFELGPIAQSSKVVSIALSSKAPDVLLIGFFIKESPAEDLLNRTLLVEFYLENEQPPKRLFLSEGEITCTSYTPDGTSLIAGVNDGAIEAYDLLEPSSAFTSSMPWIDSPYDIPLRSPAYDSSFLSSTLADGKMHPVVDVQTLTKEDGSSCQVASLDHAGSIALWVVLRDSNGRPGVRPESQLSLQLLALIRPDNFILRASSQPTPLIANCMITHADPQVFLVGTDAGFLCNLSRAKVSTQRVPRLIDSKMNVFGEVLCAKASPFENVVILVGFSSGCLALYRLGKINPVTVLTPPSSSRKPLSSVEWSPISQCVLYSLHGCSRLLVWDLSIGRSPQSVNDLSQEVPARVVCTRIWLQKSVISSRSGIAYLALGLSSGKVDVHALERPRKEGNLLATLKALDE</sequence>
<comment type="caution">
    <text evidence="1">The sequence shown here is derived from an EMBL/GenBank/DDBJ whole genome shotgun (WGS) entry which is preliminary data.</text>
</comment>
<dbReference type="EMBL" id="JAVFWL010000003">
    <property type="protein sequence ID" value="KAK6744141.1"/>
    <property type="molecule type" value="Genomic_DNA"/>
</dbReference>
<name>A0ABR1D0Q0_NECAM</name>
<accession>A0ABR1D0Q0</accession>
<dbReference type="SMART" id="SM00320">
    <property type="entry name" value="WD40"/>
    <property type="match status" value="2"/>
</dbReference>
<dbReference type="PANTHER" id="PTHR16022:SF0">
    <property type="entry name" value="CYTOPLASMIC DYNEIN 2 INTERMEDIATE CHAIN 1"/>
    <property type="match status" value="1"/>
</dbReference>
<reference evidence="1 2" key="1">
    <citation type="submission" date="2023-08" db="EMBL/GenBank/DDBJ databases">
        <title>A Necator americanus chromosomal reference genome.</title>
        <authorList>
            <person name="Ilik V."/>
            <person name="Petrzelkova K.J."/>
            <person name="Pardy F."/>
            <person name="Fuh T."/>
            <person name="Niatou-Singa F.S."/>
            <person name="Gouil Q."/>
            <person name="Baker L."/>
            <person name="Ritchie M.E."/>
            <person name="Jex A.R."/>
            <person name="Gazzola D."/>
            <person name="Li H."/>
            <person name="Toshio Fujiwara R."/>
            <person name="Zhan B."/>
            <person name="Aroian R.V."/>
            <person name="Pafco B."/>
            <person name="Schwarz E.M."/>
        </authorList>
    </citation>
    <scope>NUCLEOTIDE SEQUENCE [LARGE SCALE GENOMIC DNA]</scope>
    <source>
        <strain evidence="1 2">Aroian</strain>
        <tissue evidence="1">Whole animal</tissue>
    </source>
</reference>
<dbReference type="InterPro" id="IPR036322">
    <property type="entry name" value="WD40_repeat_dom_sf"/>
</dbReference>
<proteinExistence type="predicted"/>
<dbReference type="InterPro" id="IPR015943">
    <property type="entry name" value="WD40/YVTN_repeat-like_dom_sf"/>
</dbReference>
<dbReference type="Proteomes" id="UP001303046">
    <property type="component" value="Unassembled WGS sequence"/>
</dbReference>
<dbReference type="InterPro" id="IPR001680">
    <property type="entry name" value="WD40_rpt"/>
</dbReference>